<dbReference type="InterPro" id="IPR011042">
    <property type="entry name" value="6-blade_b-propeller_TolB-like"/>
</dbReference>
<dbReference type="SUPFAM" id="SSF53474">
    <property type="entry name" value="alpha/beta-Hydrolases"/>
    <property type="match status" value="1"/>
</dbReference>
<evidence type="ECO:0000313" key="3">
    <source>
        <dbReference type="EMBL" id="MBD2607446.1"/>
    </source>
</evidence>
<keyword evidence="4" id="KW-1185">Reference proteome</keyword>
<evidence type="ECO:0000313" key="4">
    <source>
        <dbReference type="Proteomes" id="UP000660380"/>
    </source>
</evidence>
<protein>
    <submittedName>
        <fullName evidence="3">S9 family peptidase</fullName>
    </submittedName>
</protein>
<dbReference type="Gene3D" id="3.40.50.1820">
    <property type="entry name" value="alpha/beta hydrolase"/>
    <property type="match status" value="1"/>
</dbReference>
<proteinExistence type="predicted"/>
<comment type="caution">
    <text evidence="3">The sequence shown here is derived from an EMBL/GenBank/DDBJ whole genome shotgun (WGS) entry which is preliminary data.</text>
</comment>
<feature type="domain" description="Peptidase S9 prolyl oligopeptidase catalytic" evidence="2">
    <location>
        <begin position="421"/>
        <end position="634"/>
    </location>
</feature>
<dbReference type="InterPro" id="IPR001375">
    <property type="entry name" value="Peptidase_S9_cat"/>
</dbReference>
<dbReference type="EMBL" id="JACJTA010000063">
    <property type="protein sequence ID" value="MBD2607446.1"/>
    <property type="molecule type" value="Genomic_DNA"/>
</dbReference>
<keyword evidence="1" id="KW-0378">Hydrolase</keyword>
<organism evidence="3 4">
    <name type="scientific">Scytonema hofmannii FACHB-248</name>
    <dbReference type="NCBI Taxonomy" id="1842502"/>
    <lineage>
        <taxon>Bacteria</taxon>
        <taxon>Bacillati</taxon>
        <taxon>Cyanobacteriota</taxon>
        <taxon>Cyanophyceae</taxon>
        <taxon>Nostocales</taxon>
        <taxon>Scytonemataceae</taxon>
        <taxon>Scytonema</taxon>
    </lineage>
</organism>
<gene>
    <name evidence="3" type="ORF">H6G81_23690</name>
</gene>
<accession>A0ABR8GWW0</accession>
<dbReference type="Proteomes" id="UP000660380">
    <property type="component" value="Unassembled WGS sequence"/>
</dbReference>
<dbReference type="Pfam" id="PF00326">
    <property type="entry name" value="Peptidase_S9"/>
    <property type="match status" value="1"/>
</dbReference>
<dbReference type="PANTHER" id="PTHR42776">
    <property type="entry name" value="SERINE PEPTIDASE S9 FAMILY MEMBER"/>
    <property type="match status" value="1"/>
</dbReference>
<dbReference type="RefSeq" id="WP_084763051.1">
    <property type="nucleotide sequence ID" value="NZ_JACJTA010000063.1"/>
</dbReference>
<name>A0ABR8GWW0_9CYAN</name>
<evidence type="ECO:0000259" key="2">
    <source>
        <dbReference type="Pfam" id="PF00326"/>
    </source>
</evidence>
<dbReference type="Gene3D" id="2.120.10.30">
    <property type="entry name" value="TolB, C-terminal domain"/>
    <property type="match status" value="1"/>
</dbReference>
<reference evidence="3 4" key="1">
    <citation type="journal article" date="2020" name="ISME J.">
        <title>Comparative genomics reveals insights into cyanobacterial evolution and habitat adaptation.</title>
        <authorList>
            <person name="Chen M.Y."/>
            <person name="Teng W.K."/>
            <person name="Zhao L."/>
            <person name="Hu C.X."/>
            <person name="Zhou Y.K."/>
            <person name="Han B.P."/>
            <person name="Song L.R."/>
            <person name="Shu W.S."/>
        </authorList>
    </citation>
    <scope>NUCLEOTIDE SEQUENCE [LARGE SCALE GENOMIC DNA]</scope>
    <source>
        <strain evidence="3 4">FACHB-248</strain>
    </source>
</reference>
<dbReference type="PANTHER" id="PTHR42776:SF27">
    <property type="entry name" value="DIPEPTIDYL PEPTIDASE FAMILY MEMBER 6"/>
    <property type="match status" value="1"/>
</dbReference>
<evidence type="ECO:0000256" key="1">
    <source>
        <dbReference type="ARBA" id="ARBA00022801"/>
    </source>
</evidence>
<dbReference type="SUPFAM" id="SSF82171">
    <property type="entry name" value="DPP6 N-terminal domain-like"/>
    <property type="match status" value="1"/>
</dbReference>
<sequence length="639" mass="72281">MSRKKRNYIAFLLIVIITIITISSQSFAKLPPLIPRQILFDNPERTNPHISPNDKYLSYIAPDKNNVLQIWLRTLEQKDDWQVTANKKHDIYDYMWTYNGKQLIYLEDFEGDENYQLYSVNIQSKEILNLTPFKNVKAKIIALDRNFPNEILVGLNLQDSRKHDIYRINLETGQLTLDAENTVNNLESVADPNFQIRATTTSKSDAGASLAIRNTINHPWKEIRRWGPDDNGSIVGFSKDGYTLYIIASYHANTKRLLALNLITGKETVLAQDPQYDVSDVFIHPVTRQIQAVAFYRDKLEWQVLDKSIADDFQALSKVGSGEFQVIDLDIADKTWLVSYNTDDGPTTYYIYNRTSKKSQLLFSDQPKLEGLTLAQMKPISYKSRDGFTIHGYLTTPPGIPAKNLPTVLLVHGGPWTRDTWGYDGTVQWLANRGYAVLQVNFRGSTGYGKKFLNAGNREWGGKMHDDLIDGTNWIIKQGIANPKKVAIMGGSYGGYATLVGLTFTPNMFAAGVSIVGPSNLLTLLQSLPAYWESGRAMFSHRVGNPNKEPEFLKSRSPLFFVDQIKAPLLIAQGANDPRVKQAESEQIVTAMRKANKSVKYILYPDEGHGFERPENRLHFFGITEEFLGKHLGGRVQNN</sequence>
<dbReference type="InterPro" id="IPR029058">
    <property type="entry name" value="AB_hydrolase_fold"/>
</dbReference>